<evidence type="ECO:0000313" key="2">
    <source>
        <dbReference type="Proteomes" id="UP000007305"/>
    </source>
</evidence>
<sequence>MKHPLSQPSKPWSPILASDAVFVLCDVGTPWRSQWKLFSCPLAMLTGGWAPVERAAWGDVFKVLKRPRLLAGAGGL</sequence>
<dbReference type="Gramene" id="Zm00001eb080990_T001">
    <property type="protein sequence ID" value="Zm00001eb080990_P001"/>
    <property type="gene ID" value="Zm00001eb080990"/>
</dbReference>
<protein>
    <submittedName>
        <fullName evidence="1">Uncharacterized protein</fullName>
    </submittedName>
</protein>
<dbReference type="EnsemblPlants" id="Zm00001eb080990_T001">
    <property type="protein sequence ID" value="Zm00001eb080990_P001"/>
    <property type="gene ID" value="Zm00001eb080990"/>
</dbReference>
<name>A0A804MF90_MAIZE</name>
<dbReference type="AlphaFoldDB" id="A0A804MF90"/>
<reference evidence="1" key="3">
    <citation type="submission" date="2021-05" db="UniProtKB">
        <authorList>
            <consortium name="EnsemblPlants"/>
        </authorList>
    </citation>
    <scope>IDENTIFICATION</scope>
    <source>
        <strain evidence="1">cv. B73</strain>
    </source>
</reference>
<organism evidence="1 2">
    <name type="scientific">Zea mays</name>
    <name type="common">Maize</name>
    <dbReference type="NCBI Taxonomy" id="4577"/>
    <lineage>
        <taxon>Eukaryota</taxon>
        <taxon>Viridiplantae</taxon>
        <taxon>Streptophyta</taxon>
        <taxon>Embryophyta</taxon>
        <taxon>Tracheophyta</taxon>
        <taxon>Spermatophyta</taxon>
        <taxon>Magnoliopsida</taxon>
        <taxon>Liliopsida</taxon>
        <taxon>Poales</taxon>
        <taxon>Poaceae</taxon>
        <taxon>PACMAD clade</taxon>
        <taxon>Panicoideae</taxon>
        <taxon>Andropogonodae</taxon>
        <taxon>Andropogoneae</taxon>
        <taxon>Tripsacinae</taxon>
        <taxon>Zea</taxon>
    </lineage>
</organism>
<reference evidence="1" key="2">
    <citation type="submission" date="2019-07" db="EMBL/GenBank/DDBJ databases">
        <authorList>
            <person name="Seetharam A."/>
            <person name="Woodhouse M."/>
            <person name="Cannon E."/>
        </authorList>
    </citation>
    <scope>NUCLEOTIDE SEQUENCE [LARGE SCALE GENOMIC DNA]</scope>
    <source>
        <strain evidence="1">cv. B73</strain>
    </source>
</reference>
<accession>A0A804MF90</accession>
<evidence type="ECO:0000313" key="1">
    <source>
        <dbReference type="EnsemblPlants" id="Zm00001eb080990_P001"/>
    </source>
</evidence>
<proteinExistence type="predicted"/>
<keyword evidence="2" id="KW-1185">Reference proteome</keyword>
<reference evidence="2" key="1">
    <citation type="submission" date="2015-12" db="EMBL/GenBank/DDBJ databases">
        <title>Update maize B73 reference genome by single molecule sequencing technologies.</title>
        <authorList>
            <consortium name="Maize Genome Sequencing Project"/>
            <person name="Ware D."/>
        </authorList>
    </citation>
    <scope>NUCLEOTIDE SEQUENCE [LARGE SCALE GENOMIC DNA]</scope>
    <source>
        <strain evidence="2">cv. B73</strain>
    </source>
</reference>
<dbReference type="InParanoid" id="A0A804MF90"/>
<dbReference type="PANTHER" id="PTHR47719:SF2">
    <property type="entry name" value="SKP1-INTERACTING PARTNER 15"/>
    <property type="match status" value="1"/>
</dbReference>
<dbReference type="PANTHER" id="PTHR47719">
    <property type="entry name" value="SKP1-INTERACTING PARTNER 15"/>
    <property type="match status" value="1"/>
</dbReference>
<dbReference type="Proteomes" id="UP000007305">
    <property type="component" value="Chromosome 2"/>
</dbReference>